<name>A0A432H224_9DELT</name>
<gene>
    <name evidence="1" type="ORF">DSY93_05960</name>
</gene>
<evidence type="ECO:0008006" key="3">
    <source>
        <dbReference type="Google" id="ProtNLM"/>
    </source>
</evidence>
<dbReference type="Gene3D" id="3.40.50.2300">
    <property type="match status" value="2"/>
</dbReference>
<reference evidence="1 2" key="1">
    <citation type="submission" date="2018-06" db="EMBL/GenBank/DDBJ databases">
        <title>Combined omics and stable isotope probing to characterize newly discovered Mariana Back-Arc vent microbial communities.</title>
        <authorList>
            <person name="Trembath-Reichert E."/>
            <person name="Huber J.A."/>
        </authorList>
    </citation>
    <scope>NUCLEOTIDE SEQUENCE [LARGE SCALE GENOMIC DNA]</scope>
    <source>
        <strain evidence="1">MAG 151</strain>
    </source>
</reference>
<evidence type="ECO:0000313" key="2">
    <source>
        <dbReference type="Proteomes" id="UP000288322"/>
    </source>
</evidence>
<dbReference type="AlphaFoldDB" id="A0A432H224"/>
<organism evidence="1 2">
    <name type="scientific">SAR324 cluster bacterium</name>
    <dbReference type="NCBI Taxonomy" id="2024889"/>
    <lineage>
        <taxon>Bacteria</taxon>
        <taxon>Deltaproteobacteria</taxon>
        <taxon>SAR324 cluster</taxon>
    </lineage>
</organism>
<dbReference type="EMBL" id="QNZH01000163">
    <property type="protein sequence ID" value="RTZ89769.1"/>
    <property type="molecule type" value="Genomic_DNA"/>
</dbReference>
<accession>A0A432H224</accession>
<evidence type="ECO:0000313" key="1">
    <source>
        <dbReference type="EMBL" id="RTZ89769.1"/>
    </source>
</evidence>
<sequence>MITGPVWDMWPTIKHVVTLVKAGVPTAQDFGGFSYMGKGGSYLAPYHNWDSKLPASVKAMVEKRKAEMLDGTFRADIDESTPKSD</sequence>
<proteinExistence type="predicted"/>
<protein>
    <recommendedName>
        <fullName evidence="3">BMP family ABC transporter substrate-binding protein</fullName>
    </recommendedName>
</protein>
<comment type="caution">
    <text evidence="1">The sequence shown here is derived from an EMBL/GenBank/DDBJ whole genome shotgun (WGS) entry which is preliminary data.</text>
</comment>
<dbReference type="Proteomes" id="UP000288322">
    <property type="component" value="Unassembled WGS sequence"/>
</dbReference>